<keyword evidence="8" id="KW-0902">Two-component regulatory system</keyword>
<dbReference type="InterPro" id="IPR003594">
    <property type="entry name" value="HATPase_dom"/>
</dbReference>
<dbReference type="InterPro" id="IPR036890">
    <property type="entry name" value="HATPase_C_sf"/>
</dbReference>
<dbReference type="InterPro" id="IPR004358">
    <property type="entry name" value="Sig_transdc_His_kin-like_C"/>
</dbReference>
<evidence type="ECO:0000256" key="9">
    <source>
        <dbReference type="SAM" id="Coils"/>
    </source>
</evidence>
<reference evidence="11 12" key="1">
    <citation type="submission" date="2013-07" db="EMBL/GenBank/DDBJ databases">
        <title>Sulfurimonas hongkongensis AST-10 Genome Sequencing.</title>
        <authorList>
            <person name="Cai L."/>
            <person name="Zhang T."/>
        </authorList>
    </citation>
    <scope>NUCLEOTIDE SEQUENCE [LARGE SCALE GENOMIC DNA]</scope>
    <source>
        <strain evidence="11 12">AST-10</strain>
    </source>
</reference>
<keyword evidence="6 11" id="KW-0418">Kinase</keyword>
<evidence type="ECO:0000256" key="7">
    <source>
        <dbReference type="ARBA" id="ARBA00022840"/>
    </source>
</evidence>
<dbReference type="PRINTS" id="PR00344">
    <property type="entry name" value="BCTRLSENSOR"/>
</dbReference>
<keyword evidence="7" id="KW-0067">ATP-binding</keyword>
<dbReference type="PROSITE" id="PS50109">
    <property type="entry name" value="HIS_KIN"/>
    <property type="match status" value="1"/>
</dbReference>
<dbReference type="PANTHER" id="PTHR43065">
    <property type="entry name" value="SENSOR HISTIDINE KINASE"/>
    <property type="match status" value="1"/>
</dbReference>
<proteinExistence type="predicted"/>
<dbReference type="Gene3D" id="3.30.565.10">
    <property type="entry name" value="Histidine kinase-like ATPase, C-terminal domain"/>
    <property type="match status" value="1"/>
</dbReference>
<dbReference type="AlphaFoldDB" id="T0KU28"/>
<accession>T0KU28</accession>
<dbReference type="EC" id="2.7.13.3" evidence="2"/>
<dbReference type="SUPFAM" id="SSF47384">
    <property type="entry name" value="Homodimeric domain of signal transducing histidine kinase"/>
    <property type="match status" value="1"/>
</dbReference>
<evidence type="ECO:0000256" key="1">
    <source>
        <dbReference type="ARBA" id="ARBA00000085"/>
    </source>
</evidence>
<dbReference type="Proteomes" id="UP000015520">
    <property type="component" value="Unassembled WGS sequence"/>
</dbReference>
<evidence type="ECO:0000256" key="2">
    <source>
        <dbReference type="ARBA" id="ARBA00012438"/>
    </source>
</evidence>
<protein>
    <recommendedName>
        <fullName evidence="2">histidine kinase</fullName>
        <ecNumber evidence="2">2.7.13.3</ecNumber>
    </recommendedName>
</protein>
<evidence type="ECO:0000256" key="3">
    <source>
        <dbReference type="ARBA" id="ARBA00022553"/>
    </source>
</evidence>
<evidence type="ECO:0000313" key="11">
    <source>
        <dbReference type="EMBL" id="EQB40499.1"/>
    </source>
</evidence>
<dbReference type="eggNOG" id="COG4191">
    <property type="taxonomic scope" value="Bacteria"/>
</dbReference>
<dbReference type="GO" id="GO:0005524">
    <property type="term" value="F:ATP binding"/>
    <property type="evidence" value="ECO:0007669"/>
    <property type="project" value="UniProtKB-KW"/>
</dbReference>
<feature type="domain" description="Histidine kinase" evidence="10">
    <location>
        <begin position="95"/>
        <end position="308"/>
    </location>
</feature>
<keyword evidence="9" id="KW-0175">Coiled coil</keyword>
<evidence type="ECO:0000256" key="8">
    <source>
        <dbReference type="ARBA" id="ARBA00023012"/>
    </source>
</evidence>
<evidence type="ECO:0000256" key="6">
    <source>
        <dbReference type="ARBA" id="ARBA00022777"/>
    </source>
</evidence>
<organism evidence="11 12">
    <name type="scientific">Sulfurimonas hongkongensis</name>
    <dbReference type="NCBI Taxonomy" id="1172190"/>
    <lineage>
        <taxon>Bacteria</taxon>
        <taxon>Pseudomonadati</taxon>
        <taxon>Campylobacterota</taxon>
        <taxon>Epsilonproteobacteria</taxon>
        <taxon>Campylobacterales</taxon>
        <taxon>Sulfurimonadaceae</taxon>
        <taxon>Sulfurimonas</taxon>
    </lineage>
</organism>
<keyword evidence="12" id="KW-1185">Reference proteome</keyword>
<dbReference type="EMBL" id="AUPZ01000002">
    <property type="protein sequence ID" value="EQB40499.1"/>
    <property type="molecule type" value="Genomic_DNA"/>
</dbReference>
<dbReference type="Gene3D" id="1.10.287.130">
    <property type="match status" value="1"/>
</dbReference>
<feature type="coiled-coil region" evidence="9">
    <location>
        <begin position="52"/>
        <end position="79"/>
    </location>
</feature>
<evidence type="ECO:0000256" key="5">
    <source>
        <dbReference type="ARBA" id="ARBA00022741"/>
    </source>
</evidence>
<name>T0KU28_9BACT</name>
<keyword evidence="4" id="KW-0808">Transferase</keyword>
<evidence type="ECO:0000313" key="12">
    <source>
        <dbReference type="Proteomes" id="UP000015520"/>
    </source>
</evidence>
<evidence type="ECO:0000259" key="10">
    <source>
        <dbReference type="PROSITE" id="PS50109"/>
    </source>
</evidence>
<dbReference type="PATRIC" id="fig|1172190.3.peg.286"/>
<dbReference type="OrthoDB" id="9777714at2"/>
<dbReference type="SUPFAM" id="SSF55874">
    <property type="entry name" value="ATPase domain of HSP90 chaperone/DNA topoisomerase II/histidine kinase"/>
    <property type="match status" value="1"/>
</dbReference>
<dbReference type="InterPro" id="IPR003661">
    <property type="entry name" value="HisK_dim/P_dom"/>
</dbReference>
<keyword evidence="5" id="KW-0547">Nucleotide-binding</keyword>
<gene>
    <name evidence="11" type="ORF">M947_01490</name>
</gene>
<dbReference type="STRING" id="1172190.M947_01490"/>
<comment type="caution">
    <text evidence="11">The sequence shown here is derived from an EMBL/GenBank/DDBJ whole genome shotgun (WGS) entry which is preliminary data.</text>
</comment>
<dbReference type="SMART" id="SM00387">
    <property type="entry name" value="HATPase_c"/>
    <property type="match status" value="1"/>
</dbReference>
<keyword evidence="3" id="KW-0597">Phosphoprotein</keyword>
<dbReference type="Pfam" id="PF02518">
    <property type="entry name" value="HATPase_c"/>
    <property type="match status" value="1"/>
</dbReference>
<comment type="catalytic activity">
    <reaction evidence="1">
        <text>ATP + protein L-histidine = ADP + protein N-phospho-L-histidine.</text>
        <dbReference type="EC" id="2.7.13.3"/>
    </reaction>
</comment>
<evidence type="ECO:0000256" key="4">
    <source>
        <dbReference type="ARBA" id="ARBA00022679"/>
    </source>
</evidence>
<sequence length="308" mass="35575">MCEDKLLSRQLKKAGISSFESLDKEKFENLLKYIEQSYKDHNDTRRIIERSLDIASQEMREAVDDLEKAHKEVDKKNKLMFQQSRLAQMGEMISMIAHQWRQPLNMISVTTASIEFDLLFGKIDKDKLIKDTNKIAGYSQHLSDTIDDFRNFFRPNKEMQKTNFCDEVKVVLSIIGESILAKNIKIIKELNCRSEFNTYSNELKHVIINLLKNAEDVLVEKNIKDAYIKIKTYKNKNKRVLEISDNGGGIAKENLENIFDPYFSTKMKRSGTGLGLYMSKIIIEEHCGGELQVSNGEHGAVFKIVFPY</sequence>
<dbReference type="CDD" id="cd00082">
    <property type="entry name" value="HisKA"/>
    <property type="match status" value="1"/>
</dbReference>
<dbReference type="GO" id="GO:0000155">
    <property type="term" value="F:phosphorelay sensor kinase activity"/>
    <property type="evidence" value="ECO:0007669"/>
    <property type="project" value="InterPro"/>
</dbReference>
<dbReference type="InterPro" id="IPR005467">
    <property type="entry name" value="His_kinase_dom"/>
</dbReference>
<dbReference type="PANTHER" id="PTHR43065:SF10">
    <property type="entry name" value="PEROXIDE STRESS-ACTIVATED HISTIDINE KINASE MAK3"/>
    <property type="match status" value="1"/>
</dbReference>
<dbReference type="InterPro" id="IPR036097">
    <property type="entry name" value="HisK_dim/P_sf"/>
</dbReference>